<organism evidence="1">
    <name type="scientific">Caulobacter phage BL57</name>
    <dbReference type="NCBI Taxonomy" id="3348355"/>
    <lineage>
        <taxon>Viruses</taxon>
    </lineage>
</organism>
<reference evidence="1" key="1">
    <citation type="submission" date="2024-10" db="EMBL/GenBank/DDBJ databases">
        <title>Genetic diversity among independent isolates of the Dolichocephalovirinae subfamily.</title>
        <authorList>
            <person name="Ely B."/>
            <person name="Thomas Q."/>
            <person name="Mohammadi T."/>
        </authorList>
    </citation>
    <scope>NUCLEOTIDE SEQUENCE</scope>
</reference>
<accession>A0AB74UN08</accession>
<protein>
    <submittedName>
        <fullName evidence="1">Uncharacterized protein</fullName>
    </submittedName>
</protein>
<proteinExistence type="predicted"/>
<name>A0AB74UN08_9VIRU</name>
<evidence type="ECO:0000313" key="1">
    <source>
        <dbReference type="EMBL" id="XHV10740.1"/>
    </source>
</evidence>
<sequence>MTKPRFLNRWCEADTGEPQTKPFQTKGLAFGHARRMARETQGPATVDHEHPVSDASPNWAVVERWEFTPDGRVRRVIKPETV</sequence>
<dbReference type="EMBL" id="PQ287320">
    <property type="protein sequence ID" value="XHV10740.1"/>
    <property type="molecule type" value="Genomic_DNA"/>
</dbReference>
<gene>
    <name evidence="1" type="ORF">BL57_268</name>
</gene>